<gene>
    <name evidence="2" type="ORF">RM529_15985</name>
</gene>
<comment type="caution">
    <text evidence="2">The sequence shown here is derived from an EMBL/GenBank/DDBJ whole genome shotgun (WGS) entry which is preliminary data.</text>
</comment>
<feature type="signal peptide" evidence="1">
    <location>
        <begin position="1"/>
        <end position="23"/>
    </location>
</feature>
<evidence type="ECO:0000313" key="3">
    <source>
        <dbReference type="Proteomes" id="UP001248819"/>
    </source>
</evidence>
<evidence type="ECO:0000313" key="2">
    <source>
        <dbReference type="EMBL" id="MDT0651654.1"/>
    </source>
</evidence>
<evidence type="ECO:0000256" key="1">
    <source>
        <dbReference type="SAM" id="SignalP"/>
    </source>
</evidence>
<dbReference type="RefSeq" id="WP_311485748.1">
    <property type="nucleotide sequence ID" value="NZ_JAVRHP010000150.1"/>
</dbReference>
<protein>
    <recommendedName>
        <fullName evidence="4">PEGA domain-containing protein</fullName>
    </recommendedName>
</protein>
<keyword evidence="3" id="KW-1185">Reference proteome</keyword>
<dbReference type="Proteomes" id="UP001248819">
    <property type="component" value="Unassembled WGS sequence"/>
</dbReference>
<name>A0ABU3CZ88_9FLAO</name>
<accession>A0ABU3CZ88</accession>
<evidence type="ECO:0008006" key="4">
    <source>
        <dbReference type="Google" id="ProtNLM"/>
    </source>
</evidence>
<proteinExistence type="predicted"/>
<dbReference type="EMBL" id="JAVRHP010000150">
    <property type="protein sequence ID" value="MDT0651654.1"/>
    <property type="molecule type" value="Genomic_DNA"/>
</dbReference>
<sequence length="213" mass="24195">MKRKISLLTYLLAIVFLSGPAIANNVYPDNYYGKKKIQVSASQSDAEIIVNGKIVGKGSAEVLVPKDDCVTVIAKKVGYLTESIEFCNQKRMSKPPKTYYFEMRNDNAFDASVQTDIANVDIEIKVDRMEKDQAWKLINQIVLNYIDIIEMTDKETGYLRTAWSLQTFQQNTIRTRMIVKESSTNPLVFKVKLVSEESGDTMTSVKSDHLFKE</sequence>
<keyword evidence="1" id="KW-0732">Signal</keyword>
<organism evidence="2 3">
    <name type="scientific">Autumnicola edwardsiae</name>
    <dbReference type="NCBI Taxonomy" id="3075594"/>
    <lineage>
        <taxon>Bacteria</taxon>
        <taxon>Pseudomonadati</taxon>
        <taxon>Bacteroidota</taxon>
        <taxon>Flavobacteriia</taxon>
        <taxon>Flavobacteriales</taxon>
        <taxon>Flavobacteriaceae</taxon>
        <taxon>Autumnicola</taxon>
    </lineage>
</organism>
<reference evidence="2 3" key="1">
    <citation type="submission" date="2023-09" db="EMBL/GenBank/DDBJ databases">
        <authorList>
            <person name="Rey-Velasco X."/>
        </authorList>
    </citation>
    <scope>NUCLEOTIDE SEQUENCE [LARGE SCALE GENOMIC DNA]</scope>
    <source>
        <strain evidence="2 3">F297</strain>
    </source>
</reference>
<feature type="chain" id="PRO_5045292086" description="PEGA domain-containing protein" evidence="1">
    <location>
        <begin position="24"/>
        <end position="213"/>
    </location>
</feature>